<evidence type="ECO:0000313" key="1">
    <source>
        <dbReference type="EMBL" id="NYJ18291.1"/>
    </source>
</evidence>
<gene>
    <name evidence="1" type="ORF">HNR05_000082</name>
</gene>
<accession>A0A7Z0J4P3</accession>
<sequence>MEMTGLPAALQQHEAERLSLIRYQLMVAGQQVQQPAPLNSLALGSMQDAVESMFGLVVEHLHIATPNRNDFLQLFDAVAGRVEGEPAIVGYRSGIAAMNLARVNFKHHGNQAESGTIGRHLGNSTELIGILSQRVFGVEIESVSLLLFVRDQEARAHLELAQSHWSSGEPDGAMDELKLAFDRITRDYESRKAWHPGRSLFSTKPSFMPSIFDIRKAGKEAEKAFEWLESLDGWVKMLALGIDMRRYAYFDAHTPSAVYTLDGAAHLHRREGVLVNEEVFAKCMKFVVDTSLAFAQDDFDFDAWAARQAVSQGEGV</sequence>
<name>A0A7Z0J4P3_9MICO</name>
<evidence type="ECO:0000313" key="2">
    <source>
        <dbReference type="Proteomes" id="UP000537260"/>
    </source>
</evidence>
<dbReference type="EMBL" id="JACCFM010000001">
    <property type="protein sequence ID" value="NYJ18291.1"/>
    <property type="molecule type" value="Genomic_DNA"/>
</dbReference>
<proteinExistence type="predicted"/>
<dbReference type="RefSeq" id="WP_218868769.1">
    <property type="nucleotide sequence ID" value="NZ_JACCFM010000001.1"/>
</dbReference>
<organism evidence="1 2">
    <name type="scientific">Glaciibacter psychrotolerans</name>
    <dbReference type="NCBI Taxonomy" id="670054"/>
    <lineage>
        <taxon>Bacteria</taxon>
        <taxon>Bacillati</taxon>
        <taxon>Actinomycetota</taxon>
        <taxon>Actinomycetes</taxon>
        <taxon>Micrococcales</taxon>
        <taxon>Microbacteriaceae</taxon>
        <taxon>Glaciibacter</taxon>
    </lineage>
</organism>
<keyword evidence="2" id="KW-1185">Reference proteome</keyword>
<comment type="caution">
    <text evidence="1">The sequence shown here is derived from an EMBL/GenBank/DDBJ whole genome shotgun (WGS) entry which is preliminary data.</text>
</comment>
<protein>
    <submittedName>
        <fullName evidence="1">Uncharacterized protein</fullName>
    </submittedName>
</protein>
<dbReference type="Proteomes" id="UP000537260">
    <property type="component" value="Unassembled WGS sequence"/>
</dbReference>
<reference evidence="1 2" key="1">
    <citation type="submission" date="2020-07" db="EMBL/GenBank/DDBJ databases">
        <title>Sequencing the genomes of 1000 actinobacteria strains.</title>
        <authorList>
            <person name="Klenk H.-P."/>
        </authorList>
    </citation>
    <scope>NUCLEOTIDE SEQUENCE [LARGE SCALE GENOMIC DNA]</scope>
    <source>
        <strain evidence="1 2">LI1</strain>
    </source>
</reference>
<dbReference type="AlphaFoldDB" id="A0A7Z0J4P3"/>